<dbReference type="SUPFAM" id="SSF52343">
    <property type="entry name" value="Ferredoxin reductase-like, C-terminal NADP-linked domain"/>
    <property type="match status" value="1"/>
</dbReference>
<dbReference type="InterPro" id="IPR050369">
    <property type="entry name" value="RBOH/FRE"/>
</dbReference>
<evidence type="ECO:0000256" key="2">
    <source>
        <dbReference type="ARBA" id="ARBA00022692"/>
    </source>
</evidence>
<keyword evidence="3 7" id="KW-1133">Transmembrane helix</keyword>
<dbReference type="EMBL" id="CAUYUJ010018835">
    <property type="protein sequence ID" value="CAK0886647.1"/>
    <property type="molecule type" value="Genomic_DNA"/>
</dbReference>
<feature type="transmembrane region" description="Helical" evidence="7">
    <location>
        <begin position="354"/>
        <end position="373"/>
    </location>
</feature>
<feature type="compositionally biased region" description="Polar residues" evidence="6">
    <location>
        <begin position="64"/>
        <end position="75"/>
    </location>
</feature>
<dbReference type="InterPro" id="IPR039261">
    <property type="entry name" value="FNR_nucleotide-bd"/>
</dbReference>
<feature type="region of interest" description="Disordered" evidence="6">
    <location>
        <begin position="1"/>
        <end position="101"/>
    </location>
</feature>
<dbReference type="PROSITE" id="PS51384">
    <property type="entry name" value="FAD_FR"/>
    <property type="match status" value="1"/>
</dbReference>
<reference evidence="9" key="1">
    <citation type="submission" date="2023-10" db="EMBL/GenBank/DDBJ databases">
        <authorList>
            <person name="Chen Y."/>
            <person name="Shah S."/>
            <person name="Dougan E. K."/>
            <person name="Thang M."/>
            <person name="Chan C."/>
        </authorList>
    </citation>
    <scope>NUCLEOTIDE SEQUENCE [LARGE SCALE GENOMIC DNA]</scope>
</reference>
<keyword evidence="2 7" id="KW-0812">Transmembrane</keyword>
<evidence type="ECO:0000256" key="1">
    <source>
        <dbReference type="ARBA" id="ARBA00004141"/>
    </source>
</evidence>
<dbReference type="PANTHER" id="PTHR11972">
    <property type="entry name" value="NADPH OXIDASE"/>
    <property type="match status" value="1"/>
</dbReference>
<dbReference type="InterPro" id="IPR017938">
    <property type="entry name" value="Riboflavin_synthase-like_b-brl"/>
</dbReference>
<proteinExistence type="predicted"/>
<evidence type="ECO:0000256" key="5">
    <source>
        <dbReference type="ARBA" id="ARBA00023136"/>
    </source>
</evidence>
<accession>A0ABN9WJE6</accession>
<dbReference type="Gene3D" id="2.40.30.10">
    <property type="entry name" value="Translation factors"/>
    <property type="match status" value="1"/>
</dbReference>
<evidence type="ECO:0000256" key="7">
    <source>
        <dbReference type="SAM" id="Phobius"/>
    </source>
</evidence>
<evidence type="ECO:0000313" key="9">
    <source>
        <dbReference type="EMBL" id="CAK0886647.1"/>
    </source>
</evidence>
<dbReference type="Pfam" id="PF01794">
    <property type="entry name" value="Ferric_reduct"/>
    <property type="match status" value="1"/>
</dbReference>
<keyword evidence="4" id="KW-0560">Oxidoreductase</keyword>
<dbReference type="CDD" id="cd06186">
    <property type="entry name" value="NOX_Duox_like_FAD_NADP"/>
    <property type="match status" value="1"/>
</dbReference>
<gene>
    <name evidence="9" type="ORF">PCOR1329_LOCUS67943</name>
</gene>
<dbReference type="SUPFAM" id="SSF63380">
    <property type="entry name" value="Riboflavin synthase domain-like"/>
    <property type="match status" value="1"/>
</dbReference>
<dbReference type="Proteomes" id="UP001189429">
    <property type="component" value="Unassembled WGS sequence"/>
</dbReference>
<name>A0ABN9WJE6_9DINO</name>
<dbReference type="Pfam" id="PF08022">
    <property type="entry name" value="FAD_binding_8"/>
    <property type="match status" value="1"/>
</dbReference>
<evidence type="ECO:0000256" key="3">
    <source>
        <dbReference type="ARBA" id="ARBA00022989"/>
    </source>
</evidence>
<keyword evidence="10" id="KW-1185">Reference proteome</keyword>
<evidence type="ECO:0000256" key="4">
    <source>
        <dbReference type="ARBA" id="ARBA00023002"/>
    </source>
</evidence>
<evidence type="ECO:0000259" key="8">
    <source>
        <dbReference type="PROSITE" id="PS51384"/>
    </source>
</evidence>
<feature type="compositionally biased region" description="Low complexity" evidence="6">
    <location>
        <begin position="86"/>
        <end position="96"/>
    </location>
</feature>
<feature type="non-terminal residue" evidence="9">
    <location>
        <position position="1"/>
    </location>
</feature>
<organism evidence="9 10">
    <name type="scientific">Prorocentrum cordatum</name>
    <dbReference type="NCBI Taxonomy" id="2364126"/>
    <lineage>
        <taxon>Eukaryota</taxon>
        <taxon>Sar</taxon>
        <taxon>Alveolata</taxon>
        <taxon>Dinophyceae</taxon>
        <taxon>Prorocentrales</taxon>
        <taxon>Prorocentraceae</taxon>
        <taxon>Prorocentrum</taxon>
    </lineage>
</organism>
<evidence type="ECO:0000313" key="10">
    <source>
        <dbReference type="Proteomes" id="UP001189429"/>
    </source>
</evidence>
<sequence length="932" mass="106473">DTRGAGSGKTSLTPSSFSYIRRSLSTAHPTEMPQVPVHDEDYPDLSPEPPSPDDSQGLGARRQCNLTIQTSSTREFSPEPPGVKEAPSSPLASPLSPKRKSYTKHWSATGSFHSRQQVSSEDIRKIWWISVRVMQARAELKRRQLELSKRMLKERRNGFASAFFSTYATSYQWALFVVVHLVITFLIWSHFFLKKFREQEGLPELIPAKDALSPEDAGMPMPNYWKKRLIPPLLFGLKHAILWQMVWLPVTMSRHLLALAARTRIRNFVPLEHMTFFHIALGYITCFFIIVATIVFFVFFGHGCRQHLGQFGHPLEPVDFCEKMQSEIMITGLGIFVLVVIVMVSSFLRRHMPFEWFYVLHHFVFVLFGLAIAHTLDDQFRDGTRVGKNRSQDYRFIATTLSLYFLDRAWSFLTVRRDVPVQEAVVTSTKSMLTLVCKKPVDFQFAPGQYAYIQIPSLDITFHPFSIGSAPEEAVLRFYIVVYKGQWTEKLADAIEKKTVSGVNIMGPFGPGFESSNFVSVFAVGTGTGIVPMMSLMRERYLRLTLMNKELLQGIQEDREKVVRLEDMALHKAVDHTRLILLQYQWRLRCMRVRGTQASMIMSRATSRTYYHYMFDIIAHVVLLLDMCQGFWTFSWKYLNEMEFDAKFPKVDAGQWKALEVMSYVCISFFLVHRAYFWANPRIFGRSFADVLDGVAVAFMFGTHFAWVGEVPSSYIAPSHMAVFLRGAFALWRIARIYAASQVLRMGDASCKLGVEHDLVKNGHFRVLWIVRGGDGFAANCLELEDMMMDLLKKFSRWQLDLLFGLDIYLTGVTPAEERRLRRLIEGSAIESCTRFERPDVVEWVVQRMSDVLRDTLHDRCATTGGSMIAFCGSPVVGLQVSRGVQEANMLASVLQMSGCRMTFQEEYYGVVGGKPKAVVRRRSLCSQRCSA</sequence>
<dbReference type="PANTHER" id="PTHR11972:SF69">
    <property type="entry name" value="FERRIC REDUCTION OXIDASE 6-RELATED"/>
    <property type="match status" value="1"/>
</dbReference>
<dbReference type="InterPro" id="IPR013112">
    <property type="entry name" value="FAD-bd_8"/>
</dbReference>
<feature type="transmembrane region" description="Helical" evidence="7">
    <location>
        <begin position="328"/>
        <end position="348"/>
    </location>
</feature>
<comment type="caution">
    <text evidence="9">The sequence shown here is derived from an EMBL/GenBank/DDBJ whole genome shotgun (WGS) entry which is preliminary data.</text>
</comment>
<feature type="domain" description="FAD-binding FR-type" evidence="8">
    <location>
        <begin position="408"/>
        <end position="515"/>
    </location>
</feature>
<feature type="compositionally biased region" description="Polar residues" evidence="6">
    <location>
        <begin position="8"/>
        <end position="28"/>
    </location>
</feature>
<comment type="subcellular location">
    <subcellularLocation>
        <location evidence="1">Membrane</location>
        <topology evidence="1">Multi-pass membrane protein</topology>
    </subcellularLocation>
</comment>
<dbReference type="InterPro" id="IPR013130">
    <property type="entry name" value="Fe3_Rdtase_TM_dom"/>
</dbReference>
<feature type="transmembrane region" description="Helical" evidence="7">
    <location>
        <begin position="173"/>
        <end position="193"/>
    </location>
</feature>
<evidence type="ECO:0000256" key="6">
    <source>
        <dbReference type="SAM" id="MobiDB-lite"/>
    </source>
</evidence>
<keyword evidence="5 7" id="KW-0472">Membrane</keyword>
<feature type="transmembrane region" description="Helical" evidence="7">
    <location>
        <begin position="276"/>
        <end position="300"/>
    </location>
</feature>
<protein>
    <recommendedName>
        <fullName evidence="8">FAD-binding FR-type domain-containing protein</fullName>
    </recommendedName>
</protein>
<dbReference type="InterPro" id="IPR017927">
    <property type="entry name" value="FAD-bd_FR_type"/>
</dbReference>